<dbReference type="Pfam" id="PF00530">
    <property type="entry name" value="SRCR"/>
    <property type="match status" value="2"/>
</dbReference>
<keyword evidence="6" id="KW-1185">Reference proteome</keyword>
<organism evidence="5 6">
    <name type="scientific">Pinctada imbricata</name>
    <name type="common">Atlantic pearl-oyster</name>
    <name type="synonym">Pinctada martensii</name>
    <dbReference type="NCBI Taxonomy" id="66713"/>
    <lineage>
        <taxon>Eukaryota</taxon>
        <taxon>Metazoa</taxon>
        <taxon>Spiralia</taxon>
        <taxon>Lophotrochozoa</taxon>
        <taxon>Mollusca</taxon>
        <taxon>Bivalvia</taxon>
        <taxon>Autobranchia</taxon>
        <taxon>Pteriomorphia</taxon>
        <taxon>Pterioida</taxon>
        <taxon>Pterioidea</taxon>
        <taxon>Pteriidae</taxon>
        <taxon>Pinctada</taxon>
    </lineage>
</organism>
<dbReference type="Gene3D" id="3.10.250.10">
    <property type="entry name" value="SRCR-like domain"/>
    <property type="match status" value="2"/>
</dbReference>
<dbReference type="InterPro" id="IPR036772">
    <property type="entry name" value="SRCR-like_dom_sf"/>
</dbReference>
<comment type="caution">
    <text evidence="3">Lacks conserved residue(s) required for the propagation of feature annotation.</text>
</comment>
<dbReference type="Proteomes" id="UP001186944">
    <property type="component" value="Unassembled WGS sequence"/>
</dbReference>
<dbReference type="PANTHER" id="PTHR48071">
    <property type="entry name" value="SRCR DOMAIN-CONTAINING PROTEIN"/>
    <property type="match status" value="1"/>
</dbReference>
<evidence type="ECO:0000256" key="3">
    <source>
        <dbReference type="PROSITE-ProRule" id="PRU00196"/>
    </source>
</evidence>
<dbReference type="GO" id="GO:0016020">
    <property type="term" value="C:membrane"/>
    <property type="evidence" value="ECO:0007669"/>
    <property type="project" value="InterPro"/>
</dbReference>
<dbReference type="AlphaFoldDB" id="A0AA89C5J2"/>
<sequence length="176" mass="19041">MLGYTGSAFASQNAEYGQGSGPVLLDNLQCSGHENNISQCRSRGWGIHNCRHNEDASVKCYGFAGVRLVGGTLSSEGRVEVYHSGEWGTVCDDSFGTQDAEVVCRMLGFTDSSATVHSDAFYGQGSGPIWMDDVNCNGNERNITECRFSGWGRQNCNHGEDVGINCYTGIPYICII</sequence>
<proteinExistence type="predicted"/>
<dbReference type="PRINTS" id="PR00258">
    <property type="entry name" value="SPERACTRCPTR"/>
</dbReference>
<feature type="disulfide bond" evidence="3">
    <location>
        <begin position="30"/>
        <end position="40"/>
    </location>
</feature>
<protein>
    <recommendedName>
        <fullName evidence="4">SRCR domain-containing protein</fullName>
    </recommendedName>
</protein>
<name>A0AA89C5J2_PINIB</name>
<dbReference type="InterPro" id="IPR001190">
    <property type="entry name" value="SRCR"/>
</dbReference>
<dbReference type="SMART" id="SM00202">
    <property type="entry name" value="SR"/>
    <property type="match status" value="2"/>
</dbReference>
<reference evidence="5" key="1">
    <citation type="submission" date="2019-08" db="EMBL/GenBank/DDBJ databases">
        <title>The improved chromosome-level genome for the pearl oyster Pinctada fucata martensii using PacBio sequencing and Hi-C.</title>
        <authorList>
            <person name="Zheng Z."/>
        </authorList>
    </citation>
    <scope>NUCLEOTIDE SEQUENCE</scope>
    <source>
        <strain evidence="5">ZZ-2019</strain>
        <tissue evidence="5">Adductor muscle</tissue>
    </source>
</reference>
<evidence type="ECO:0000313" key="5">
    <source>
        <dbReference type="EMBL" id="KAK3100222.1"/>
    </source>
</evidence>
<comment type="caution">
    <text evidence="5">The sequence shown here is derived from an EMBL/GenBank/DDBJ whole genome shotgun (WGS) entry which is preliminary data.</text>
</comment>
<dbReference type="SUPFAM" id="SSF56487">
    <property type="entry name" value="SRCR-like"/>
    <property type="match status" value="2"/>
</dbReference>
<dbReference type="PROSITE" id="PS00420">
    <property type="entry name" value="SRCR_1"/>
    <property type="match status" value="1"/>
</dbReference>
<gene>
    <name evidence="5" type="ORF">FSP39_016522</name>
</gene>
<accession>A0AA89C5J2</accession>
<dbReference type="PANTHER" id="PTHR48071:SF18">
    <property type="entry name" value="DELETED IN MALIGNANT BRAIN TUMORS 1 PROTEIN-RELATED"/>
    <property type="match status" value="1"/>
</dbReference>
<feature type="domain" description="SRCR" evidence="4">
    <location>
        <begin position="1"/>
        <end position="61"/>
    </location>
</feature>
<dbReference type="PROSITE" id="PS50287">
    <property type="entry name" value="SRCR_2"/>
    <property type="match status" value="2"/>
</dbReference>
<keyword evidence="1 3" id="KW-1015">Disulfide bond</keyword>
<evidence type="ECO:0000256" key="1">
    <source>
        <dbReference type="ARBA" id="ARBA00023157"/>
    </source>
</evidence>
<dbReference type="FunFam" id="3.10.250.10:FF:000011">
    <property type="entry name" value="Scavenger receptor class A member 5"/>
    <property type="match status" value="1"/>
</dbReference>
<dbReference type="EMBL" id="VSWD01000006">
    <property type="protein sequence ID" value="KAK3100222.1"/>
    <property type="molecule type" value="Genomic_DNA"/>
</dbReference>
<evidence type="ECO:0000256" key="2">
    <source>
        <dbReference type="ARBA" id="ARBA00023180"/>
    </source>
</evidence>
<evidence type="ECO:0000313" key="6">
    <source>
        <dbReference type="Proteomes" id="UP001186944"/>
    </source>
</evidence>
<feature type="disulfide bond" evidence="3">
    <location>
        <begin position="136"/>
        <end position="146"/>
    </location>
</feature>
<keyword evidence="2" id="KW-0325">Glycoprotein</keyword>
<evidence type="ECO:0000259" key="4">
    <source>
        <dbReference type="PROSITE" id="PS50287"/>
    </source>
</evidence>
<feature type="domain" description="SRCR" evidence="4">
    <location>
        <begin position="66"/>
        <end position="167"/>
    </location>
</feature>